<evidence type="ECO:0000256" key="1">
    <source>
        <dbReference type="SAM" id="Phobius"/>
    </source>
</evidence>
<accession>A0A2R6XSG9</accession>
<dbReference type="Gramene" id="Mp3g13950.1">
    <property type="protein sequence ID" value="Mp3g13950.1.cds1"/>
    <property type="gene ID" value="Mp3g13950"/>
</dbReference>
<keyword evidence="3" id="KW-1185">Reference proteome</keyword>
<sequence>MAALAVGFCQPCALLNAPIRRLSVCKSVGAGRLAWDPLHRRTGFSLSTLSSRREPKLVTSWRASSEDEIEVVEARESVEVSKGFLEKLTESLKDSCSSAVKPALAVFLAGMLLLQPMDDAMAASSGGRMGGRVFKSAPAPSRSYSGGGGGGGGGGRGYAAPPIYGSPYGYGSPFGFSPFNPFFGGGYGYGGGGLLLGPSIGFGGGGFFLFAMIAFVTLRAIAGFLRNRFDDRDDFDD</sequence>
<dbReference type="AlphaFoldDB" id="A0A2R6XSG9"/>
<feature type="transmembrane region" description="Helical" evidence="1">
    <location>
        <begin position="200"/>
        <end position="222"/>
    </location>
</feature>
<dbReference type="EMBL" id="KZ772676">
    <property type="protein sequence ID" value="PTQ49049.1"/>
    <property type="molecule type" value="Genomic_DNA"/>
</dbReference>
<proteinExistence type="predicted"/>
<keyword evidence="1" id="KW-0812">Transmembrane</keyword>
<organism evidence="2 3">
    <name type="scientific">Marchantia polymorpha</name>
    <name type="common">Common liverwort</name>
    <name type="synonym">Marchantia aquatica</name>
    <dbReference type="NCBI Taxonomy" id="3197"/>
    <lineage>
        <taxon>Eukaryota</taxon>
        <taxon>Viridiplantae</taxon>
        <taxon>Streptophyta</taxon>
        <taxon>Embryophyta</taxon>
        <taxon>Marchantiophyta</taxon>
        <taxon>Marchantiopsida</taxon>
        <taxon>Marchantiidae</taxon>
        <taxon>Marchantiales</taxon>
        <taxon>Marchantiaceae</taxon>
        <taxon>Marchantia</taxon>
    </lineage>
</organism>
<reference evidence="3" key="1">
    <citation type="journal article" date="2017" name="Cell">
        <title>Insights into land plant evolution garnered from the Marchantia polymorpha genome.</title>
        <authorList>
            <person name="Bowman J.L."/>
            <person name="Kohchi T."/>
            <person name="Yamato K.T."/>
            <person name="Jenkins J."/>
            <person name="Shu S."/>
            <person name="Ishizaki K."/>
            <person name="Yamaoka S."/>
            <person name="Nishihama R."/>
            <person name="Nakamura Y."/>
            <person name="Berger F."/>
            <person name="Adam C."/>
            <person name="Aki S.S."/>
            <person name="Althoff F."/>
            <person name="Araki T."/>
            <person name="Arteaga-Vazquez M.A."/>
            <person name="Balasubrmanian S."/>
            <person name="Barry K."/>
            <person name="Bauer D."/>
            <person name="Boehm C.R."/>
            <person name="Briginshaw L."/>
            <person name="Caballero-Perez J."/>
            <person name="Catarino B."/>
            <person name="Chen F."/>
            <person name="Chiyoda S."/>
            <person name="Chovatia M."/>
            <person name="Davies K.M."/>
            <person name="Delmans M."/>
            <person name="Demura T."/>
            <person name="Dierschke T."/>
            <person name="Dolan L."/>
            <person name="Dorantes-Acosta A.E."/>
            <person name="Eklund D.M."/>
            <person name="Florent S.N."/>
            <person name="Flores-Sandoval E."/>
            <person name="Fujiyama A."/>
            <person name="Fukuzawa H."/>
            <person name="Galik B."/>
            <person name="Grimanelli D."/>
            <person name="Grimwood J."/>
            <person name="Grossniklaus U."/>
            <person name="Hamada T."/>
            <person name="Haseloff J."/>
            <person name="Hetherington A.J."/>
            <person name="Higo A."/>
            <person name="Hirakawa Y."/>
            <person name="Hundley H.N."/>
            <person name="Ikeda Y."/>
            <person name="Inoue K."/>
            <person name="Inoue S.I."/>
            <person name="Ishida S."/>
            <person name="Jia Q."/>
            <person name="Kakita M."/>
            <person name="Kanazawa T."/>
            <person name="Kawai Y."/>
            <person name="Kawashima T."/>
            <person name="Kennedy M."/>
            <person name="Kinose K."/>
            <person name="Kinoshita T."/>
            <person name="Kohara Y."/>
            <person name="Koide E."/>
            <person name="Komatsu K."/>
            <person name="Kopischke S."/>
            <person name="Kubo M."/>
            <person name="Kyozuka J."/>
            <person name="Lagercrantz U."/>
            <person name="Lin S.S."/>
            <person name="Lindquist E."/>
            <person name="Lipzen A.M."/>
            <person name="Lu C.W."/>
            <person name="De Luna E."/>
            <person name="Martienssen R.A."/>
            <person name="Minamino N."/>
            <person name="Mizutani M."/>
            <person name="Mizutani M."/>
            <person name="Mochizuki N."/>
            <person name="Monte I."/>
            <person name="Mosher R."/>
            <person name="Nagasaki H."/>
            <person name="Nakagami H."/>
            <person name="Naramoto S."/>
            <person name="Nishitani K."/>
            <person name="Ohtani M."/>
            <person name="Okamoto T."/>
            <person name="Okumura M."/>
            <person name="Phillips J."/>
            <person name="Pollak B."/>
            <person name="Reinders A."/>
            <person name="Rovekamp M."/>
            <person name="Sano R."/>
            <person name="Sawa S."/>
            <person name="Schmid M.W."/>
            <person name="Shirakawa M."/>
            <person name="Solano R."/>
            <person name="Spunde A."/>
            <person name="Suetsugu N."/>
            <person name="Sugano S."/>
            <person name="Sugiyama A."/>
            <person name="Sun R."/>
            <person name="Suzuki Y."/>
            <person name="Takenaka M."/>
            <person name="Takezawa D."/>
            <person name="Tomogane H."/>
            <person name="Tsuzuki M."/>
            <person name="Ueda T."/>
            <person name="Umeda M."/>
            <person name="Ward J.M."/>
            <person name="Watanabe Y."/>
            <person name="Yazaki K."/>
            <person name="Yokoyama R."/>
            <person name="Yoshitake Y."/>
            <person name="Yotsui I."/>
            <person name="Zachgo S."/>
            <person name="Schmutz J."/>
        </authorList>
    </citation>
    <scope>NUCLEOTIDE SEQUENCE [LARGE SCALE GENOMIC DNA]</scope>
    <source>
        <strain evidence="3">Tak-1</strain>
    </source>
</reference>
<keyword evidence="1" id="KW-1133">Transmembrane helix</keyword>
<protein>
    <submittedName>
        <fullName evidence="2">Uncharacterized protein</fullName>
    </submittedName>
</protein>
<gene>
    <name evidence="2" type="ORF">MARPO_0004s0276</name>
</gene>
<name>A0A2R6XSG9_MARPO</name>
<evidence type="ECO:0000313" key="3">
    <source>
        <dbReference type="Proteomes" id="UP000244005"/>
    </source>
</evidence>
<evidence type="ECO:0000313" key="2">
    <source>
        <dbReference type="EMBL" id="PTQ49049.1"/>
    </source>
</evidence>
<keyword evidence="1" id="KW-0472">Membrane</keyword>
<dbReference type="Proteomes" id="UP000244005">
    <property type="component" value="Unassembled WGS sequence"/>
</dbReference>